<gene>
    <name evidence="2" type="ORF">MKY91_04495</name>
</gene>
<organism evidence="2 3">
    <name type="scientific">Alkalicoccobacillus gibsonii</name>
    <dbReference type="NCBI Taxonomy" id="79881"/>
    <lineage>
        <taxon>Bacteria</taxon>
        <taxon>Bacillati</taxon>
        <taxon>Bacillota</taxon>
        <taxon>Bacilli</taxon>
        <taxon>Bacillales</taxon>
        <taxon>Bacillaceae</taxon>
        <taxon>Alkalicoccobacillus</taxon>
    </lineage>
</organism>
<reference evidence="2 3" key="1">
    <citation type="submission" date="2024-03" db="EMBL/GenBank/DDBJ databases">
        <title>Bacilli Hybrid Assemblies.</title>
        <authorList>
            <person name="Kovac J."/>
        </authorList>
    </citation>
    <scope>NUCLEOTIDE SEQUENCE [LARGE SCALE GENOMIC DNA]</scope>
    <source>
        <strain evidence="2 3">FSL R7-0666</strain>
    </source>
</reference>
<comment type="caution">
    <text evidence="2">The sequence shown here is derived from an EMBL/GenBank/DDBJ whole genome shotgun (WGS) entry which is preliminary data.</text>
</comment>
<sequence>MDSVWFAIALIGFAYFIGDGLKHFKKGKPKSGNYSELLDDELWGTPKLVKESKIHEHIGISKEDAKTLVKDYPSVPHLKVNGQIYFPLKKLKAWIDNLPNA</sequence>
<feature type="transmembrane region" description="Helical" evidence="1">
    <location>
        <begin position="6"/>
        <end position="24"/>
    </location>
</feature>
<dbReference type="RefSeq" id="WP_343129547.1">
    <property type="nucleotide sequence ID" value="NZ_JBCITK010000001.1"/>
</dbReference>
<keyword evidence="2" id="KW-0238">DNA-binding</keyword>
<proteinExistence type="predicted"/>
<protein>
    <submittedName>
        <fullName evidence="2">DNA-binding protein</fullName>
    </submittedName>
</protein>
<accession>A0ABU9VFN5</accession>
<dbReference type="EMBL" id="JBCITK010000001">
    <property type="protein sequence ID" value="MEN0642422.1"/>
    <property type="molecule type" value="Genomic_DNA"/>
</dbReference>
<dbReference type="GO" id="GO:0003677">
    <property type="term" value="F:DNA binding"/>
    <property type="evidence" value="ECO:0007669"/>
    <property type="project" value="UniProtKB-KW"/>
</dbReference>
<keyword evidence="1" id="KW-0812">Transmembrane</keyword>
<name>A0ABU9VFN5_9BACI</name>
<dbReference type="Proteomes" id="UP001418796">
    <property type="component" value="Unassembled WGS sequence"/>
</dbReference>
<evidence type="ECO:0000256" key="1">
    <source>
        <dbReference type="SAM" id="Phobius"/>
    </source>
</evidence>
<evidence type="ECO:0000313" key="3">
    <source>
        <dbReference type="Proteomes" id="UP001418796"/>
    </source>
</evidence>
<evidence type="ECO:0000313" key="2">
    <source>
        <dbReference type="EMBL" id="MEN0642422.1"/>
    </source>
</evidence>
<keyword evidence="1" id="KW-0472">Membrane</keyword>
<keyword evidence="3" id="KW-1185">Reference proteome</keyword>
<keyword evidence="1" id="KW-1133">Transmembrane helix</keyword>